<gene>
    <name evidence="2" type="ORF">BBV17_29270</name>
</gene>
<dbReference type="InterPro" id="IPR025940">
    <property type="entry name" value="SpoIISA_toxin"/>
</dbReference>
<reference evidence="2 3" key="1">
    <citation type="submission" date="2016-07" db="EMBL/GenBank/DDBJ databases">
        <title>Bacillus oceanisediminis whole genome.</title>
        <authorList>
            <person name="Pal Y."/>
            <person name="Verma A."/>
            <person name="Mual P."/>
            <person name="Srinivasan K."/>
        </authorList>
    </citation>
    <scope>NUCLEOTIDE SEQUENCE [LARGE SCALE GENOMIC DNA]</scope>
    <source>
        <strain evidence="2 3">Bhandara28</strain>
    </source>
</reference>
<proteinExistence type="predicted"/>
<name>A0ABX3CJL3_9BACI</name>
<keyword evidence="1" id="KW-0472">Membrane</keyword>
<dbReference type="EMBL" id="MBRJ01000066">
    <property type="protein sequence ID" value="OHX40550.1"/>
    <property type="molecule type" value="Genomic_DNA"/>
</dbReference>
<dbReference type="Proteomes" id="UP000180194">
    <property type="component" value="Unassembled WGS sequence"/>
</dbReference>
<feature type="transmembrane region" description="Helical" evidence="1">
    <location>
        <begin position="35"/>
        <end position="54"/>
    </location>
</feature>
<accession>A0ABX3CJL3</accession>
<organism evidence="2 3">
    <name type="scientific">Cytobacillus oceanisediminis</name>
    <dbReference type="NCBI Taxonomy" id="665099"/>
    <lineage>
        <taxon>Bacteria</taxon>
        <taxon>Bacillati</taxon>
        <taxon>Bacillota</taxon>
        <taxon>Bacilli</taxon>
        <taxon>Bacillales</taxon>
        <taxon>Bacillaceae</taxon>
        <taxon>Cytobacillus</taxon>
    </lineage>
</organism>
<evidence type="ECO:0000313" key="2">
    <source>
        <dbReference type="EMBL" id="OHX40550.1"/>
    </source>
</evidence>
<keyword evidence="3" id="KW-1185">Reference proteome</keyword>
<keyword evidence="1" id="KW-0812">Transmembrane</keyword>
<sequence>MYLKIFFGLCILYLVGSLIYYFRNREGFILHIGRLRKSLYVMFLSALCLGFILQEMDYKDWQLLLQMTAFIVFVDLAVFQTPNILKIFNAELQHEDLIRETLEKNQRTLGFVTQKANTFTAVIQESEDYFMGKQPVSSWAEYENELCEYVSKYTGFFDFKLKLFLIPDYQNQEELVNAIMVSLEQVERRYNVNIEDMQDVSNRLADAESLPLVIEELFIVPFYGQHTYLALVSSKDVEVTGIDALNIVNLISIFEWEMC</sequence>
<feature type="transmembrane region" description="Helical" evidence="1">
    <location>
        <begin position="60"/>
        <end position="79"/>
    </location>
</feature>
<evidence type="ECO:0000313" key="3">
    <source>
        <dbReference type="Proteomes" id="UP000180194"/>
    </source>
</evidence>
<dbReference type="Pfam" id="PF14171">
    <property type="entry name" value="SpoIISA_toxin"/>
    <property type="match status" value="1"/>
</dbReference>
<evidence type="ECO:0008006" key="4">
    <source>
        <dbReference type="Google" id="ProtNLM"/>
    </source>
</evidence>
<keyword evidence="1" id="KW-1133">Transmembrane helix</keyword>
<dbReference type="RefSeq" id="WP_071160100.1">
    <property type="nucleotide sequence ID" value="NZ_MBRJ01000066.1"/>
</dbReference>
<feature type="transmembrane region" description="Helical" evidence="1">
    <location>
        <begin position="6"/>
        <end position="23"/>
    </location>
</feature>
<evidence type="ECO:0000256" key="1">
    <source>
        <dbReference type="SAM" id="Phobius"/>
    </source>
</evidence>
<protein>
    <recommendedName>
        <fullName evidence="4">Type II toxin-antitoxin system toxin SpoIISA</fullName>
    </recommendedName>
</protein>
<comment type="caution">
    <text evidence="2">The sequence shown here is derived from an EMBL/GenBank/DDBJ whole genome shotgun (WGS) entry which is preliminary data.</text>
</comment>